<dbReference type="GeneID" id="107268257"/>
<gene>
    <name evidence="7" type="primary">LOC107268257</name>
</gene>
<feature type="region of interest" description="Disordered" evidence="4">
    <location>
        <begin position="265"/>
        <end position="284"/>
    </location>
</feature>
<accession>A0AAJ7FKI6</accession>
<keyword evidence="1 3" id="KW-0479">Metal-binding</keyword>
<keyword evidence="2" id="KW-0862">Zinc</keyword>
<dbReference type="PANTHER" id="PTHR10315:SF117">
    <property type="entry name" value="RING-TYPE E3 UBIQUITIN TRANSFERASE"/>
    <property type="match status" value="1"/>
</dbReference>
<organism evidence="6 7">
    <name type="scientific">Cephus cinctus</name>
    <name type="common">Wheat stem sawfly</name>
    <dbReference type="NCBI Taxonomy" id="211228"/>
    <lineage>
        <taxon>Eukaryota</taxon>
        <taxon>Metazoa</taxon>
        <taxon>Ecdysozoa</taxon>
        <taxon>Arthropoda</taxon>
        <taxon>Hexapoda</taxon>
        <taxon>Insecta</taxon>
        <taxon>Pterygota</taxon>
        <taxon>Neoptera</taxon>
        <taxon>Endopterygota</taxon>
        <taxon>Hymenoptera</taxon>
        <taxon>Cephoidea</taxon>
        <taxon>Cephidae</taxon>
        <taxon>Cephus</taxon>
    </lineage>
</organism>
<dbReference type="InterPro" id="IPR001841">
    <property type="entry name" value="Znf_RING"/>
</dbReference>
<reference evidence="7" key="1">
    <citation type="submission" date="2025-08" db="UniProtKB">
        <authorList>
            <consortium name="RefSeq"/>
        </authorList>
    </citation>
    <scope>IDENTIFICATION</scope>
</reference>
<name>A0AAJ7FKI6_CEPCN</name>
<keyword evidence="1 3" id="KW-0863">Zinc-finger</keyword>
<proteinExistence type="predicted"/>
<protein>
    <submittedName>
        <fullName evidence="7">Uncharacterized protein LOC107268257</fullName>
    </submittedName>
</protein>
<evidence type="ECO:0000256" key="2">
    <source>
        <dbReference type="ARBA" id="ARBA00022833"/>
    </source>
</evidence>
<dbReference type="GO" id="GO:0005737">
    <property type="term" value="C:cytoplasm"/>
    <property type="evidence" value="ECO:0007669"/>
    <property type="project" value="TreeGrafter"/>
</dbReference>
<evidence type="ECO:0000259" key="5">
    <source>
        <dbReference type="PROSITE" id="PS50089"/>
    </source>
</evidence>
<dbReference type="RefSeq" id="XP_015596341.1">
    <property type="nucleotide sequence ID" value="XM_015740855.2"/>
</dbReference>
<dbReference type="KEGG" id="ccin:107268257"/>
<feature type="domain" description="RING-type" evidence="5">
    <location>
        <begin position="18"/>
        <end position="54"/>
    </location>
</feature>
<evidence type="ECO:0000313" key="6">
    <source>
        <dbReference type="Proteomes" id="UP000694920"/>
    </source>
</evidence>
<dbReference type="GO" id="GO:0008270">
    <property type="term" value="F:zinc ion binding"/>
    <property type="evidence" value="ECO:0007669"/>
    <property type="project" value="UniProtKB-KW"/>
</dbReference>
<sequence length="345" mass="40393">MASLYPSLHEKFKSESVCPICLMEMSQTPKFTCSNDHVLCHRCKPYYYGCPICQLPMEVESPGIEVESPHMPPPIHFMPHHMPRASPHWQGAGGPLNEFLGQERGPWSPPSPSDTQELHACRYAYLGCWVKFPEHLRELHETRCQFRPFLEEEHLPTDLPSSDDLVECTYQPAGCNVRMPSWRRRIHEEVCTYKERFEALQGLDEPSNWLLPDPDNVTFENGEDPEELTECKFRIYGCLVKMPLRRKLIHELKCNYSKYYSAEDFPDEAGEEEEQEETDEDPEQQVDCKWAELGCKIRPKLYRAEIHAEKCNYRLEDCAYKDNGCEERFHPPKRYVHERSCPFAE</sequence>
<dbReference type="PROSITE" id="PS50089">
    <property type="entry name" value="ZF_RING_2"/>
    <property type="match status" value="1"/>
</dbReference>
<dbReference type="GO" id="GO:0061630">
    <property type="term" value="F:ubiquitin protein ligase activity"/>
    <property type="evidence" value="ECO:0007669"/>
    <property type="project" value="TreeGrafter"/>
</dbReference>
<evidence type="ECO:0000256" key="1">
    <source>
        <dbReference type="ARBA" id="ARBA00022771"/>
    </source>
</evidence>
<evidence type="ECO:0000256" key="3">
    <source>
        <dbReference type="PROSITE-ProRule" id="PRU00175"/>
    </source>
</evidence>
<dbReference type="AlphaFoldDB" id="A0AAJ7FKI6"/>
<keyword evidence="6" id="KW-1185">Reference proteome</keyword>
<evidence type="ECO:0000313" key="7">
    <source>
        <dbReference type="RefSeq" id="XP_015596341.1"/>
    </source>
</evidence>
<evidence type="ECO:0000256" key="4">
    <source>
        <dbReference type="SAM" id="MobiDB-lite"/>
    </source>
</evidence>
<dbReference type="PANTHER" id="PTHR10315">
    <property type="entry name" value="E3 UBIQUITIN PROTEIN LIGASE SIAH"/>
    <property type="match status" value="1"/>
</dbReference>
<dbReference type="Proteomes" id="UP000694920">
    <property type="component" value="Unplaced"/>
</dbReference>
<dbReference type="InterPro" id="IPR052088">
    <property type="entry name" value="E3_ubiquitin-ligase_SINA"/>
</dbReference>
<dbReference type="SUPFAM" id="SSF49599">
    <property type="entry name" value="TRAF domain-like"/>
    <property type="match status" value="1"/>
</dbReference>